<dbReference type="EMBL" id="CP000629">
    <property type="protein sequence ID" value="ACM29382.1"/>
    <property type="molecule type" value="Genomic_DNA"/>
</dbReference>
<evidence type="ECO:0000313" key="2">
    <source>
        <dbReference type="Proteomes" id="UP000001600"/>
    </source>
</evidence>
<protein>
    <submittedName>
        <fullName evidence="1">Uncharacterized protein</fullName>
    </submittedName>
</protein>
<organism evidence="1 2">
    <name type="scientific">Rhizobium rhizogenes (strain K84 / ATCC BAA-868)</name>
    <name type="common">Agrobacterium radiobacter</name>
    <dbReference type="NCBI Taxonomy" id="311403"/>
    <lineage>
        <taxon>Bacteria</taxon>
        <taxon>Pseudomonadati</taxon>
        <taxon>Pseudomonadota</taxon>
        <taxon>Alphaproteobacteria</taxon>
        <taxon>Hyphomicrobiales</taxon>
        <taxon>Rhizobiaceae</taxon>
        <taxon>Rhizobium/Agrobacterium group</taxon>
        <taxon>Rhizobium</taxon>
    </lineage>
</organism>
<dbReference type="HOGENOM" id="CLU_3094775_0_0_5"/>
<dbReference type="KEGG" id="ara:Arad_8006"/>
<sequence length="51" mass="5531">MLGFSKPVISAPKVCTRAAESLTLGGGLEADIVGYFIVWQRSECIRDDSSR</sequence>
<evidence type="ECO:0000313" key="1">
    <source>
        <dbReference type="EMBL" id="ACM29382.1"/>
    </source>
</evidence>
<reference evidence="1 2" key="1">
    <citation type="journal article" date="2009" name="J. Bacteriol.">
        <title>Genome sequences of three Agrobacterium biovars help elucidate the evolution of multichromosome genomes in bacteria.</title>
        <authorList>
            <person name="Slater S.C."/>
            <person name="Goldman B.S."/>
            <person name="Goodner B."/>
            <person name="Setubal J.C."/>
            <person name="Farrand S.K."/>
            <person name="Nester E.W."/>
            <person name="Burr T.J."/>
            <person name="Banta L."/>
            <person name="Dickerman A.W."/>
            <person name="Paulsen I."/>
            <person name="Otten L."/>
            <person name="Suen G."/>
            <person name="Welch R."/>
            <person name="Almeida N.F."/>
            <person name="Arnold F."/>
            <person name="Burton O.T."/>
            <person name="Du Z."/>
            <person name="Ewing A."/>
            <person name="Godsy E."/>
            <person name="Heisel S."/>
            <person name="Houmiel K.L."/>
            <person name="Jhaveri J."/>
            <person name="Lu J."/>
            <person name="Miller N.M."/>
            <person name="Norton S."/>
            <person name="Chen Q."/>
            <person name="Phoolcharoen W."/>
            <person name="Ohlin V."/>
            <person name="Ondrusek D."/>
            <person name="Pride N."/>
            <person name="Stricklin S.L."/>
            <person name="Sun J."/>
            <person name="Wheeler C."/>
            <person name="Wilson L."/>
            <person name="Zhu H."/>
            <person name="Wood D.W."/>
        </authorList>
    </citation>
    <scope>NUCLEOTIDE SEQUENCE [LARGE SCALE GENOMIC DNA]</scope>
    <source>
        <strain evidence="2">K84 / ATCC BAA-868</strain>
    </source>
</reference>
<gene>
    <name evidence="1" type="ordered locus">Arad_8006</name>
</gene>
<name>B9JHI9_RHIR8</name>
<dbReference type="Proteomes" id="UP000001600">
    <property type="component" value="Chromosome 2"/>
</dbReference>
<accession>B9JHI9</accession>
<proteinExistence type="predicted"/>
<dbReference type="AlphaFoldDB" id="B9JHI9"/>